<dbReference type="Proteomes" id="UP001165065">
    <property type="component" value="Unassembled WGS sequence"/>
</dbReference>
<dbReference type="EMBL" id="BRYA01000005">
    <property type="protein sequence ID" value="GMI31092.1"/>
    <property type="molecule type" value="Genomic_DNA"/>
</dbReference>
<dbReference type="OrthoDB" id="429813at2759"/>
<dbReference type="InterPro" id="IPR052736">
    <property type="entry name" value="Stf3_sulfotransferase"/>
</dbReference>
<dbReference type="InterPro" id="IPR027417">
    <property type="entry name" value="P-loop_NTPase"/>
</dbReference>
<organism evidence="1 2">
    <name type="scientific">Triparma columacea</name>
    <dbReference type="NCBI Taxonomy" id="722753"/>
    <lineage>
        <taxon>Eukaryota</taxon>
        <taxon>Sar</taxon>
        <taxon>Stramenopiles</taxon>
        <taxon>Ochrophyta</taxon>
        <taxon>Bolidophyceae</taxon>
        <taxon>Parmales</taxon>
        <taxon>Triparmaceae</taxon>
        <taxon>Triparma</taxon>
    </lineage>
</organism>
<evidence type="ECO:0000313" key="2">
    <source>
        <dbReference type="Proteomes" id="UP001165065"/>
    </source>
</evidence>
<name>A0A9W7G3W1_9STRA</name>
<sequence length="461" mass="51110">MKLILKVGAAAVIGGVVCLASSWRASSATKVKLRGVVHLLNALKRKPKTEEEIEAVIKPAVDLFEKVLEAERAAFSDDEAADSAKRSLFMMQVRGVFEAGNSFSAFGQITVMKDLMKCLGRRIAFAEECSRSLTPSSRDSVGPGVVIIAGLPRTGSTMLHRLLAADSTTRTPLWWEQMHDDPRPCPPSDLLTDPRAVDVQKDIDKIGIVSPNAVDELNKFHKIGSTEVEECAPFIRRYFNDMDGLYMTPQCIRDREVWCSSPQVDRTFLVKHLKAWLSLQGTAFPPGSELRWVLKAPIFTCFLPELEAGFPGATFVFTSRDPKNVIPSTCGLVEVAAAFKADWGSDPSVLMKRIGEYVLKRMELFAALQSKFVKGRGGKEGKGVTCVRYQDVMEDKLRETRKIYSAAGRELGSSALREMKEHLDANAQHKHGRAEYGLEKFGLSEKIVGEVMKDYKEEFGV</sequence>
<dbReference type="PANTHER" id="PTHR36451">
    <property type="entry name" value="PAPS-DEPENDENT SULFOTRANSFERASE STF3"/>
    <property type="match status" value="1"/>
</dbReference>
<protein>
    <submittedName>
        <fullName evidence="1">Uncharacterized protein</fullName>
    </submittedName>
</protein>
<dbReference type="Pfam" id="PF13469">
    <property type="entry name" value="Sulfotransfer_3"/>
    <property type="match status" value="1"/>
</dbReference>
<dbReference type="Gene3D" id="3.40.50.300">
    <property type="entry name" value="P-loop containing nucleotide triphosphate hydrolases"/>
    <property type="match status" value="1"/>
</dbReference>
<keyword evidence="2" id="KW-1185">Reference proteome</keyword>
<dbReference type="AlphaFoldDB" id="A0A9W7G3W1"/>
<evidence type="ECO:0000313" key="1">
    <source>
        <dbReference type="EMBL" id="GMI31092.1"/>
    </source>
</evidence>
<proteinExistence type="predicted"/>
<reference evidence="2" key="1">
    <citation type="journal article" date="2023" name="Commun. Biol.">
        <title>Genome analysis of Parmales, the sister group of diatoms, reveals the evolutionary specialization of diatoms from phago-mixotrophs to photoautotrophs.</title>
        <authorList>
            <person name="Ban H."/>
            <person name="Sato S."/>
            <person name="Yoshikawa S."/>
            <person name="Yamada K."/>
            <person name="Nakamura Y."/>
            <person name="Ichinomiya M."/>
            <person name="Sato N."/>
            <person name="Blanc-Mathieu R."/>
            <person name="Endo H."/>
            <person name="Kuwata A."/>
            <person name="Ogata H."/>
        </authorList>
    </citation>
    <scope>NUCLEOTIDE SEQUENCE [LARGE SCALE GENOMIC DNA]</scope>
</reference>
<gene>
    <name evidence="1" type="ORF">TrCOL_g6250</name>
</gene>
<comment type="caution">
    <text evidence="1">The sequence shown here is derived from an EMBL/GenBank/DDBJ whole genome shotgun (WGS) entry which is preliminary data.</text>
</comment>
<dbReference type="PANTHER" id="PTHR36451:SF1">
    <property type="entry name" value="OMEGA-HYDROXY-BETA-DIHYDROMENAQUINONE-9 SULFOTRANSFERASE STF3"/>
    <property type="match status" value="1"/>
</dbReference>
<accession>A0A9W7G3W1</accession>
<dbReference type="SUPFAM" id="SSF52540">
    <property type="entry name" value="P-loop containing nucleoside triphosphate hydrolases"/>
    <property type="match status" value="1"/>
</dbReference>